<keyword evidence="5" id="KW-1185">Reference proteome</keyword>
<dbReference type="InterPro" id="IPR005031">
    <property type="entry name" value="COQ10_START"/>
</dbReference>
<dbReference type="InterPro" id="IPR044996">
    <property type="entry name" value="COQ10-like"/>
</dbReference>
<dbReference type="PANTHER" id="PTHR12901">
    <property type="entry name" value="SPERM PROTEIN HOMOLOG"/>
    <property type="match status" value="1"/>
</dbReference>
<keyword evidence="4" id="KW-0830">Ubiquinone</keyword>
<dbReference type="InterPro" id="IPR023393">
    <property type="entry name" value="START-like_dom_sf"/>
</dbReference>
<dbReference type="GO" id="GO:0048039">
    <property type="term" value="F:ubiquinone binding"/>
    <property type="evidence" value="ECO:0007669"/>
    <property type="project" value="InterPro"/>
</dbReference>
<dbReference type="Pfam" id="PF03364">
    <property type="entry name" value="Polyketide_cyc"/>
    <property type="match status" value="1"/>
</dbReference>
<dbReference type="CDD" id="cd07813">
    <property type="entry name" value="COQ10p_like"/>
    <property type="match status" value="1"/>
</dbReference>
<dbReference type="GO" id="GO:0045333">
    <property type="term" value="P:cellular respiration"/>
    <property type="evidence" value="ECO:0007669"/>
    <property type="project" value="InterPro"/>
</dbReference>
<evidence type="ECO:0000313" key="5">
    <source>
        <dbReference type="Proteomes" id="UP000194841"/>
    </source>
</evidence>
<dbReference type="SUPFAM" id="SSF55961">
    <property type="entry name" value="Bet v1-like"/>
    <property type="match status" value="1"/>
</dbReference>
<dbReference type="OrthoDB" id="9804759at2"/>
<proteinExistence type="inferred from homology"/>
<feature type="domain" description="Coenzyme Q-binding protein COQ10 START" evidence="3">
    <location>
        <begin position="11"/>
        <end position="135"/>
    </location>
</feature>
<evidence type="ECO:0000256" key="1">
    <source>
        <dbReference type="ARBA" id="ARBA00008918"/>
    </source>
</evidence>
<accession>A0A244CUY7</accession>
<evidence type="ECO:0000256" key="2">
    <source>
        <dbReference type="ARBA" id="ARBA00022649"/>
    </source>
</evidence>
<dbReference type="PANTHER" id="PTHR12901:SF10">
    <property type="entry name" value="COENZYME Q-BINDING PROTEIN COQ10, MITOCHONDRIAL"/>
    <property type="match status" value="1"/>
</dbReference>
<evidence type="ECO:0000259" key="3">
    <source>
        <dbReference type="Pfam" id="PF03364"/>
    </source>
</evidence>
<dbReference type="EMBL" id="MWPV01000001">
    <property type="protein sequence ID" value="OUL59447.1"/>
    <property type="molecule type" value="Genomic_DNA"/>
</dbReference>
<comment type="caution">
    <text evidence="4">The sequence shown here is derived from an EMBL/GenBank/DDBJ whole genome shotgun (WGS) entry which is preliminary data.</text>
</comment>
<dbReference type="Proteomes" id="UP000194841">
    <property type="component" value="Unassembled WGS sequence"/>
</dbReference>
<dbReference type="AlphaFoldDB" id="A0A244CUY7"/>
<evidence type="ECO:0000313" key="4">
    <source>
        <dbReference type="EMBL" id="OUL59447.1"/>
    </source>
</evidence>
<dbReference type="RefSeq" id="WP_086742837.1">
    <property type="nucleotide sequence ID" value="NZ_MWPV01000001.1"/>
</dbReference>
<reference evidence="4 5" key="1">
    <citation type="submission" date="2017-02" db="EMBL/GenBank/DDBJ databases">
        <title>Pseudoalteromonas ulvae TC14 Genome.</title>
        <authorList>
            <person name="Molmeret M."/>
        </authorList>
    </citation>
    <scope>NUCLEOTIDE SEQUENCE [LARGE SCALE GENOMIC DNA]</scope>
    <source>
        <strain evidence="4">TC14</strain>
    </source>
</reference>
<comment type="similarity">
    <text evidence="1">Belongs to the ribosome association toxin RatA family.</text>
</comment>
<dbReference type="Gene3D" id="3.30.530.20">
    <property type="match status" value="1"/>
</dbReference>
<protein>
    <submittedName>
        <fullName evidence="4">Ubiquinone-binding protein</fullName>
    </submittedName>
</protein>
<name>A0A244CUY7_PSEDV</name>
<organism evidence="4 5">
    <name type="scientific">Pseudoalteromonas ulvae</name>
    <dbReference type="NCBI Taxonomy" id="107327"/>
    <lineage>
        <taxon>Bacteria</taxon>
        <taxon>Pseudomonadati</taxon>
        <taxon>Pseudomonadota</taxon>
        <taxon>Gammaproteobacteria</taxon>
        <taxon>Alteromonadales</taxon>
        <taxon>Pseudoalteromonadaceae</taxon>
        <taxon>Pseudoalteromonas</taxon>
    </lineage>
</organism>
<keyword evidence="2" id="KW-1277">Toxin-antitoxin system</keyword>
<gene>
    <name evidence="4" type="ORF">B1199_04035</name>
</gene>
<sequence length="145" mass="16343">MPQISRNALVMYSAQEMYHLVNDVSAYAEFLPHCSDAKIIAQSANEMTAALEISKAGLKKWFTTKNTLIENQAVHMQLLDGPFKTLSGGWTFKVLDEHACKVSLDLEFEFTNRLVEMAFGKVFNEVATNMITAFTQRAKQVYGVR</sequence>